<evidence type="ECO:0000256" key="2">
    <source>
        <dbReference type="SAM" id="Phobius"/>
    </source>
</evidence>
<reference evidence="4 5" key="1">
    <citation type="submission" date="2024-10" db="EMBL/GenBank/DDBJ databases">
        <authorList>
            <person name="Kim D."/>
        </authorList>
    </citation>
    <scope>NUCLEOTIDE SEQUENCE [LARGE SCALE GENOMIC DNA]</scope>
    <source>
        <strain evidence="4">BH-2024</strain>
    </source>
</reference>
<accession>A0ABD2LLU8</accession>
<evidence type="ECO:0000256" key="1">
    <source>
        <dbReference type="ARBA" id="ARBA00038357"/>
    </source>
</evidence>
<dbReference type="SMART" id="SM01117">
    <property type="entry name" value="Cyt-b5"/>
    <property type="match status" value="1"/>
</dbReference>
<keyword evidence="2" id="KW-0812">Transmembrane</keyword>
<organism evidence="4 5">
    <name type="scientific">Heterodera trifolii</name>
    <dbReference type="NCBI Taxonomy" id="157864"/>
    <lineage>
        <taxon>Eukaryota</taxon>
        <taxon>Metazoa</taxon>
        <taxon>Ecdysozoa</taxon>
        <taxon>Nematoda</taxon>
        <taxon>Chromadorea</taxon>
        <taxon>Rhabditida</taxon>
        <taxon>Tylenchina</taxon>
        <taxon>Tylenchomorpha</taxon>
        <taxon>Tylenchoidea</taxon>
        <taxon>Heteroderidae</taxon>
        <taxon>Heteroderinae</taxon>
        <taxon>Heterodera</taxon>
    </lineage>
</organism>
<evidence type="ECO:0000313" key="5">
    <source>
        <dbReference type="Proteomes" id="UP001620626"/>
    </source>
</evidence>
<dbReference type="InterPro" id="IPR050577">
    <property type="entry name" value="MAPR/NEUFC/NENF-like"/>
</dbReference>
<dbReference type="SUPFAM" id="SSF55856">
    <property type="entry name" value="Cytochrome b5-like heme/steroid binding domain"/>
    <property type="match status" value="1"/>
</dbReference>
<dbReference type="EMBL" id="JBICBT010000362">
    <property type="protein sequence ID" value="KAL3116119.1"/>
    <property type="molecule type" value="Genomic_DNA"/>
</dbReference>
<proteinExistence type="inferred from homology"/>
<dbReference type="InterPro" id="IPR036400">
    <property type="entry name" value="Cyt_B5-like_heme/steroid_sf"/>
</dbReference>
<comment type="caution">
    <text evidence="4">The sequence shown here is derived from an EMBL/GenBank/DDBJ whole genome shotgun (WGS) entry which is preliminary data.</text>
</comment>
<gene>
    <name evidence="4" type="ORF">niasHT_007419</name>
</gene>
<protein>
    <recommendedName>
        <fullName evidence="3">Cytochrome b5 heme-binding domain-containing protein</fullName>
    </recommendedName>
</protein>
<dbReference type="FunFam" id="3.10.120.10:FF:000003">
    <property type="entry name" value="membrane-associated progesterone receptor component 1"/>
    <property type="match status" value="1"/>
</dbReference>
<feature type="domain" description="Cytochrome b5 heme-binding" evidence="3">
    <location>
        <begin position="52"/>
        <end position="148"/>
    </location>
</feature>
<keyword evidence="5" id="KW-1185">Reference proteome</keyword>
<comment type="similarity">
    <text evidence="1">Belongs to the cytochrome b5 family. MAPR subfamily.</text>
</comment>
<keyword evidence="2" id="KW-1133">Transmembrane helix</keyword>
<feature type="transmembrane region" description="Helical" evidence="2">
    <location>
        <begin position="12"/>
        <end position="30"/>
    </location>
</feature>
<keyword evidence="2" id="KW-0472">Membrane</keyword>
<dbReference type="InterPro" id="IPR001199">
    <property type="entry name" value="Cyt_B5-like_heme/steroid-bd"/>
</dbReference>
<dbReference type="Proteomes" id="UP001620626">
    <property type="component" value="Unassembled WGS sequence"/>
</dbReference>
<sequence>MPTFAELFELSATDVVLVVLFVYVVYKLFFARRHIPPPPDVPHVEPLEKQDMTVEQLRRYDGVQDEHICMAICGKIYDVTKGRDYYGPEGAYGALAGHDATRALGTMDVKQIKDEFDDHAGIDPSDLEEAKEWQQRLSLKYPFVGRLLAPGEQHTEYETVAENREGN</sequence>
<evidence type="ECO:0000259" key="3">
    <source>
        <dbReference type="SMART" id="SM01117"/>
    </source>
</evidence>
<name>A0ABD2LLU8_9BILA</name>
<dbReference type="Gene3D" id="3.10.120.10">
    <property type="entry name" value="Cytochrome b5-like heme/steroid binding domain"/>
    <property type="match status" value="1"/>
</dbReference>
<dbReference type="PANTHER" id="PTHR10281:SF76">
    <property type="entry name" value="CALCUTTA CUP-RELATED"/>
    <property type="match status" value="1"/>
</dbReference>
<dbReference type="PANTHER" id="PTHR10281">
    <property type="entry name" value="MEMBRANE-ASSOCIATED PROGESTERONE RECEPTOR COMPONENT-RELATED"/>
    <property type="match status" value="1"/>
</dbReference>
<evidence type="ECO:0000313" key="4">
    <source>
        <dbReference type="EMBL" id="KAL3116119.1"/>
    </source>
</evidence>
<dbReference type="AlphaFoldDB" id="A0ABD2LLU8"/>
<dbReference type="Pfam" id="PF00173">
    <property type="entry name" value="Cyt-b5"/>
    <property type="match status" value="1"/>
</dbReference>